<dbReference type="Gene3D" id="3.30.530.20">
    <property type="match status" value="1"/>
</dbReference>
<sequence length="189" mass="21487">MKYVKYLLGFIVLLILIFFGSGLLTPSVYYESEIIVNKSAKESWAVMSDESKLPQWIKGFKKTELISGTKNSVGAVSKIYIDDNGQEMTMQETIKEIKPNALMSMKFTMDFMDMDYEMHMKENNGKTTINSKSTTVGNGLFAKSIVSFMRGSMKSQEDENLQSLKKVIEENTTDYFQNPKTVGTEEEKN</sequence>
<dbReference type="InterPro" id="IPR019587">
    <property type="entry name" value="Polyketide_cyclase/dehydratase"/>
</dbReference>
<dbReference type="SUPFAM" id="SSF55961">
    <property type="entry name" value="Bet v1-like"/>
    <property type="match status" value="1"/>
</dbReference>
<dbReference type="EMBL" id="JAYKLX010000004">
    <property type="protein sequence ID" value="MEB3345762.1"/>
    <property type="molecule type" value="Genomic_DNA"/>
</dbReference>
<dbReference type="RefSeq" id="WP_324179792.1">
    <property type="nucleotide sequence ID" value="NZ_BAABAW010000007.1"/>
</dbReference>
<dbReference type="InterPro" id="IPR023393">
    <property type="entry name" value="START-like_dom_sf"/>
</dbReference>
<accession>A0ABU5ZUK1</accession>
<dbReference type="Proteomes" id="UP001327027">
    <property type="component" value="Unassembled WGS sequence"/>
</dbReference>
<protein>
    <submittedName>
        <fullName evidence="1">SRPBCC family protein</fullName>
    </submittedName>
</protein>
<gene>
    <name evidence="1" type="ORF">U6A24_09835</name>
</gene>
<keyword evidence="2" id="KW-1185">Reference proteome</keyword>
<dbReference type="Pfam" id="PF10604">
    <property type="entry name" value="Polyketide_cyc2"/>
    <property type="match status" value="1"/>
</dbReference>
<evidence type="ECO:0000313" key="2">
    <source>
        <dbReference type="Proteomes" id="UP001327027"/>
    </source>
</evidence>
<evidence type="ECO:0000313" key="1">
    <source>
        <dbReference type="EMBL" id="MEB3345762.1"/>
    </source>
</evidence>
<proteinExistence type="predicted"/>
<reference evidence="1 2" key="1">
    <citation type="journal article" date="2013" name="Int. J. Syst. Evol. Microbiol.">
        <title>Aquimarina gracilis sp. nov., isolated from the gut microflora of a mussel, Mytilus coruscus, and emended description of Aquimarina spongiae.</title>
        <authorList>
            <person name="Park S.C."/>
            <person name="Choe H.N."/>
            <person name="Baik K.S."/>
            <person name="Seong C.N."/>
        </authorList>
    </citation>
    <scope>NUCLEOTIDE SEQUENCE [LARGE SCALE GENOMIC DNA]</scope>
    <source>
        <strain evidence="1 2">PSC32</strain>
    </source>
</reference>
<comment type="caution">
    <text evidence="1">The sequence shown here is derived from an EMBL/GenBank/DDBJ whole genome shotgun (WGS) entry which is preliminary data.</text>
</comment>
<organism evidence="1 2">
    <name type="scientific">Aquimarina gracilis</name>
    <dbReference type="NCBI Taxonomy" id="874422"/>
    <lineage>
        <taxon>Bacteria</taxon>
        <taxon>Pseudomonadati</taxon>
        <taxon>Bacteroidota</taxon>
        <taxon>Flavobacteriia</taxon>
        <taxon>Flavobacteriales</taxon>
        <taxon>Flavobacteriaceae</taxon>
        <taxon>Aquimarina</taxon>
    </lineage>
</organism>
<name>A0ABU5ZUK1_9FLAO</name>